<feature type="non-terminal residue" evidence="1">
    <location>
        <position position="1"/>
    </location>
</feature>
<organism evidence="1">
    <name type="scientific">Lepeophtheirus salmonis</name>
    <name type="common">Salmon louse</name>
    <name type="synonym">Caligus salmonis</name>
    <dbReference type="NCBI Taxonomy" id="72036"/>
    <lineage>
        <taxon>Eukaryota</taxon>
        <taxon>Metazoa</taxon>
        <taxon>Ecdysozoa</taxon>
        <taxon>Arthropoda</taxon>
        <taxon>Crustacea</taxon>
        <taxon>Multicrustacea</taxon>
        <taxon>Hexanauplia</taxon>
        <taxon>Copepoda</taxon>
        <taxon>Siphonostomatoida</taxon>
        <taxon>Caligidae</taxon>
        <taxon>Lepeophtheirus</taxon>
    </lineage>
</organism>
<dbReference type="EMBL" id="HACA01021959">
    <property type="protein sequence ID" value="CDW39320.1"/>
    <property type="molecule type" value="Transcribed_RNA"/>
</dbReference>
<evidence type="ECO:0000313" key="1">
    <source>
        <dbReference type="EMBL" id="CDW39320.1"/>
    </source>
</evidence>
<protein>
    <submittedName>
        <fullName evidence="1">Uncharacterized protein</fullName>
    </submittedName>
</protein>
<reference evidence="1" key="1">
    <citation type="submission" date="2014-05" db="EMBL/GenBank/DDBJ databases">
        <authorList>
            <person name="Chronopoulou M."/>
        </authorList>
    </citation>
    <scope>NUCLEOTIDE SEQUENCE</scope>
    <source>
        <tissue evidence="1">Whole organism</tissue>
    </source>
</reference>
<accession>A0A0K2UMP5</accession>
<proteinExistence type="predicted"/>
<name>A0A0K2UMP5_LEPSM</name>
<dbReference type="AlphaFoldDB" id="A0A0K2UMP5"/>
<sequence length="62" mass="6857">KLTTSLHCTIPLIIEFYTVQVVCALVTTFITEHTENHSSTIKKICEITTSCKSTNSKNRGGN</sequence>